<feature type="region of interest" description="Disordered" evidence="3">
    <location>
        <begin position="1"/>
        <end position="34"/>
    </location>
</feature>
<dbReference type="GO" id="GO:0009536">
    <property type="term" value="C:plastid"/>
    <property type="evidence" value="ECO:0007669"/>
    <property type="project" value="UniProtKB-SubCell"/>
</dbReference>
<proteinExistence type="predicted"/>
<evidence type="ECO:0000256" key="3">
    <source>
        <dbReference type="SAM" id="MobiDB-lite"/>
    </source>
</evidence>
<evidence type="ECO:0000259" key="4">
    <source>
        <dbReference type="Pfam" id="PF04755"/>
    </source>
</evidence>
<organism evidence="5">
    <name type="scientific">Micromonas pusilla</name>
    <name type="common">Picoplanktonic green alga</name>
    <name type="synonym">Chromulina pusilla</name>
    <dbReference type="NCBI Taxonomy" id="38833"/>
    <lineage>
        <taxon>Eukaryota</taxon>
        <taxon>Viridiplantae</taxon>
        <taxon>Chlorophyta</taxon>
        <taxon>Mamiellophyceae</taxon>
        <taxon>Mamiellales</taxon>
        <taxon>Mamiellaceae</taxon>
        <taxon>Micromonas</taxon>
    </lineage>
</organism>
<feature type="compositionally biased region" description="Basic residues" evidence="3">
    <location>
        <begin position="13"/>
        <end position="23"/>
    </location>
</feature>
<evidence type="ECO:0000313" key="5">
    <source>
        <dbReference type="EMBL" id="CAD8591057.1"/>
    </source>
</evidence>
<dbReference type="AlphaFoldDB" id="A0A7S0KTN8"/>
<protein>
    <recommendedName>
        <fullName evidence="4">Plastid lipid-associated protein/fibrillin conserved domain-containing protein</fullName>
    </recommendedName>
</protein>
<feature type="compositionally biased region" description="Basic and acidic residues" evidence="3">
    <location>
        <begin position="1"/>
        <end position="12"/>
    </location>
</feature>
<dbReference type="EMBL" id="HBEV01010942">
    <property type="protein sequence ID" value="CAD8591057.1"/>
    <property type="molecule type" value="Transcribed_RNA"/>
</dbReference>
<sequence length="273" mass="30065">MARPSARREQPARRHRRAHRRRAGHDSVTAPAPSVAPAEAAALVTELLALLGGGGDGGEGRMARTVDRSRLERLVEQLELVNPTPKPFATEESMRLLLNEWQLVTTFKPGTADVRFTSPESWRKYIFEQGPSPVQSLVVGAGTVDNVFQVLADPRGSPANGAKWQNVVEFGPPGTSLVIEAAMEGLRDDASFFYRFCGGYFDVQGTWGGPDGTRVPYPVPFDVLEKLRPGQTKGWFATTYLDERLRISRGNKGSVFVLKRPAGYWEREEGARG</sequence>
<name>A0A7S0KTN8_MICPS</name>
<feature type="domain" description="Plastid lipid-associated protein/fibrillin conserved" evidence="4">
    <location>
        <begin position="60"/>
        <end position="259"/>
    </location>
</feature>
<gene>
    <name evidence="5" type="ORF">MSP1404_LOCUS8461</name>
</gene>
<comment type="subcellular location">
    <subcellularLocation>
        <location evidence="1">Plastid</location>
    </subcellularLocation>
</comment>
<evidence type="ECO:0000256" key="1">
    <source>
        <dbReference type="ARBA" id="ARBA00004474"/>
    </source>
</evidence>
<dbReference type="Pfam" id="PF04755">
    <property type="entry name" value="PAP_fibrillin"/>
    <property type="match status" value="1"/>
</dbReference>
<dbReference type="InterPro" id="IPR039633">
    <property type="entry name" value="PAP"/>
</dbReference>
<evidence type="ECO:0000256" key="2">
    <source>
        <dbReference type="ARBA" id="ARBA00022640"/>
    </source>
</evidence>
<dbReference type="PANTHER" id="PTHR31906">
    <property type="entry name" value="PLASTID-LIPID-ASSOCIATED PROTEIN 4, CHLOROPLASTIC-RELATED"/>
    <property type="match status" value="1"/>
</dbReference>
<keyword evidence="2" id="KW-0934">Plastid</keyword>
<accession>A0A7S0KTN8</accession>
<reference evidence="5" key="1">
    <citation type="submission" date="2021-01" db="EMBL/GenBank/DDBJ databases">
        <authorList>
            <person name="Corre E."/>
            <person name="Pelletier E."/>
            <person name="Niang G."/>
            <person name="Scheremetjew M."/>
            <person name="Finn R."/>
            <person name="Kale V."/>
            <person name="Holt S."/>
            <person name="Cochrane G."/>
            <person name="Meng A."/>
            <person name="Brown T."/>
            <person name="Cohen L."/>
        </authorList>
    </citation>
    <scope>NUCLEOTIDE SEQUENCE</scope>
    <source>
        <strain evidence="5">CCMP494</strain>
    </source>
</reference>
<dbReference type="InterPro" id="IPR006843">
    <property type="entry name" value="PAP/fibrillin_dom"/>
</dbReference>